<comment type="caution">
    <text evidence="1">The sequence shown here is derived from an EMBL/GenBank/DDBJ whole genome shotgun (WGS) entry which is preliminary data.</text>
</comment>
<accession>A0A8J3IM28</accession>
<dbReference type="AlphaFoldDB" id="A0A8J3IM28"/>
<organism evidence="1 2">
    <name type="scientific">Reticulibacter mediterranei</name>
    <dbReference type="NCBI Taxonomy" id="2778369"/>
    <lineage>
        <taxon>Bacteria</taxon>
        <taxon>Bacillati</taxon>
        <taxon>Chloroflexota</taxon>
        <taxon>Ktedonobacteria</taxon>
        <taxon>Ktedonobacterales</taxon>
        <taxon>Reticulibacteraceae</taxon>
        <taxon>Reticulibacter</taxon>
    </lineage>
</organism>
<dbReference type="RefSeq" id="WP_220208836.1">
    <property type="nucleotide sequence ID" value="NZ_BNJK01000002.1"/>
</dbReference>
<evidence type="ECO:0000313" key="2">
    <source>
        <dbReference type="Proteomes" id="UP000597444"/>
    </source>
</evidence>
<gene>
    <name evidence="1" type="ORF">KSF_081170</name>
</gene>
<dbReference type="Proteomes" id="UP000597444">
    <property type="component" value="Unassembled WGS sequence"/>
</dbReference>
<protein>
    <submittedName>
        <fullName evidence="1">Uncharacterized protein</fullName>
    </submittedName>
</protein>
<keyword evidence="2" id="KW-1185">Reference proteome</keyword>
<sequence>MCVSEIAQIRQQIELEMDAMRYALSGLALGTARHSFIQTKMERIGACQHSLAHHIGEDAANQLVCSLYVRTMEEASSQFDV</sequence>
<evidence type="ECO:0000313" key="1">
    <source>
        <dbReference type="EMBL" id="GHO98069.1"/>
    </source>
</evidence>
<proteinExistence type="predicted"/>
<reference evidence="1" key="1">
    <citation type="submission" date="2020-10" db="EMBL/GenBank/DDBJ databases">
        <title>Taxonomic study of unclassified bacteria belonging to the class Ktedonobacteria.</title>
        <authorList>
            <person name="Yabe S."/>
            <person name="Wang C.M."/>
            <person name="Zheng Y."/>
            <person name="Sakai Y."/>
            <person name="Cavaletti L."/>
            <person name="Monciardini P."/>
            <person name="Donadio S."/>
        </authorList>
    </citation>
    <scope>NUCLEOTIDE SEQUENCE</scope>
    <source>
        <strain evidence="1">ID150040</strain>
    </source>
</reference>
<name>A0A8J3IM28_9CHLR</name>
<dbReference type="EMBL" id="BNJK01000002">
    <property type="protein sequence ID" value="GHO98069.1"/>
    <property type="molecule type" value="Genomic_DNA"/>
</dbReference>